<dbReference type="Proteomes" id="UP001597045">
    <property type="component" value="Unassembled WGS sequence"/>
</dbReference>
<evidence type="ECO:0000313" key="1">
    <source>
        <dbReference type="EMBL" id="MFD1047928.1"/>
    </source>
</evidence>
<keyword evidence="2" id="KW-1185">Reference proteome</keyword>
<name>A0ABW3MBA9_9PSEU</name>
<dbReference type="EMBL" id="JBHTIS010001316">
    <property type="protein sequence ID" value="MFD1047928.1"/>
    <property type="molecule type" value="Genomic_DNA"/>
</dbReference>
<organism evidence="1 2">
    <name type="scientific">Kibdelosporangium lantanae</name>
    <dbReference type="NCBI Taxonomy" id="1497396"/>
    <lineage>
        <taxon>Bacteria</taxon>
        <taxon>Bacillati</taxon>
        <taxon>Actinomycetota</taxon>
        <taxon>Actinomycetes</taxon>
        <taxon>Pseudonocardiales</taxon>
        <taxon>Pseudonocardiaceae</taxon>
        <taxon>Kibdelosporangium</taxon>
    </lineage>
</organism>
<comment type="caution">
    <text evidence="1">The sequence shown here is derived from an EMBL/GenBank/DDBJ whole genome shotgun (WGS) entry which is preliminary data.</text>
</comment>
<reference evidence="2" key="1">
    <citation type="journal article" date="2019" name="Int. J. Syst. Evol. Microbiol.">
        <title>The Global Catalogue of Microorganisms (GCM) 10K type strain sequencing project: providing services to taxonomists for standard genome sequencing and annotation.</title>
        <authorList>
            <consortium name="The Broad Institute Genomics Platform"/>
            <consortium name="The Broad Institute Genome Sequencing Center for Infectious Disease"/>
            <person name="Wu L."/>
            <person name="Ma J."/>
        </authorList>
    </citation>
    <scope>NUCLEOTIDE SEQUENCE [LARGE SCALE GENOMIC DNA]</scope>
    <source>
        <strain evidence="2">JCM 31486</strain>
    </source>
</reference>
<accession>A0ABW3MBA9</accession>
<protein>
    <submittedName>
        <fullName evidence="1">Uncharacterized protein</fullName>
    </submittedName>
</protein>
<proteinExistence type="predicted"/>
<evidence type="ECO:0000313" key="2">
    <source>
        <dbReference type="Proteomes" id="UP001597045"/>
    </source>
</evidence>
<sequence length="54" mass="5759">MTFERFFAAFKGTPQGGGSNDPGLHDYLKAHFTAVVEVYRSAADAGAGMRFSAC</sequence>
<gene>
    <name evidence="1" type="ORF">ACFQ1S_21520</name>
</gene>